<gene>
    <name evidence="1" type="ORF">TNCV_28351</name>
</gene>
<comment type="caution">
    <text evidence="1">The sequence shown here is derived from an EMBL/GenBank/DDBJ whole genome shotgun (WGS) entry which is preliminary data.</text>
</comment>
<evidence type="ECO:0000313" key="2">
    <source>
        <dbReference type="Proteomes" id="UP000887159"/>
    </source>
</evidence>
<dbReference type="EMBL" id="BMAU01021437">
    <property type="protein sequence ID" value="GFY36631.1"/>
    <property type="molecule type" value="Genomic_DNA"/>
</dbReference>
<dbReference type="AlphaFoldDB" id="A0A8X7BLP4"/>
<evidence type="ECO:0000313" key="1">
    <source>
        <dbReference type="EMBL" id="GFY36631.1"/>
    </source>
</evidence>
<name>A0A8X7BLP4_TRICX</name>
<accession>A0A8X7BLP4</accession>
<dbReference type="Proteomes" id="UP000887159">
    <property type="component" value="Unassembled WGS sequence"/>
</dbReference>
<sequence>MKPVQEEHCRLGRCQENGCKKQRGVMEKCVQMLDENPGIIRFQTARECICVFRTNRTREAEGRLLWPANDKG</sequence>
<protein>
    <submittedName>
        <fullName evidence="1">Uncharacterized protein</fullName>
    </submittedName>
</protein>
<reference evidence="1" key="1">
    <citation type="submission" date="2020-08" db="EMBL/GenBank/DDBJ databases">
        <title>Multicomponent nature underlies the extraordinary mechanical properties of spider dragline silk.</title>
        <authorList>
            <person name="Kono N."/>
            <person name="Nakamura H."/>
            <person name="Mori M."/>
            <person name="Yoshida Y."/>
            <person name="Ohtoshi R."/>
            <person name="Malay A.D."/>
            <person name="Moran D.A.P."/>
            <person name="Tomita M."/>
            <person name="Numata K."/>
            <person name="Arakawa K."/>
        </authorList>
    </citation>
    <scope>NUCLEOTIDE SEQUENCE</scope>
</reference>
<organism evidence="1 2">
    <name type="scientific">Trichonephila clavipes</name>
    <name type="common">Golden silk orbweaver</name>
    <name type="synonym">Nephila clavipes</name>
    <dbReference type="NCBI Taxonomy" id="2585209"/>
    <lineage>
        <taxon>Eukaryota</taxon>
        <taxon>Metazoa</taxon>
        <taxon>Ecdysozoa</taxon>
        <taxon>Arthropoda</taxon>
        <taxon>Chelicerata</taxon>
        <taxon>Arachnida</taxon>
        <taxon>Araneae</taxon>
        <taxon>Araneomorphae</taxon>
        <taxon>Entelegynae</taxon>
        <taxon>Araneoidea</taxon>
        <taxon>Nephilidae</taxon>
        <taxon>Trichonephila</taxon>
    </lineage>
</organism>
<keyword evidence="2" id="KW-1185">Reference proteome</keyword>
<proteinExistence type="predicted"/>